<organism evidence="2 3">
    <name type="scientific">Neurospora tetraspora</name>
    <dbReference type="NCBI Taxonomy" id="94610"/>
    <lineage>
        <taxon>Eukaryota</taxon>
        <taxon>Fungi</taxon>
        <taxon>Dikarya</taxon>
        <taxon>Ascomycota</taxon>
        <taxon>Pezizomycotina</taxon>
        <taxon>Sordariomycetes</taxon>
        <taxon>Sordariomycetidae</taxon>
        <taxon>Sordariales</taxon>
        <taxon>Sordariaceae</taxon>
        <taxon>Neurospora</taxon>
    </lineage>
</organism>
<accession>A0AAE0JDF4</accession>
<name>A0AAE0JDF4_9PEZI</name>
<keyword evidence="3" id="KW-1185">Reference proteome</keyword>
<dbReference type="EMBL" id="JAUEPP010000005">
    <property type="protein sequence ID" value="KAK3343144.1"/>
    <property type="molecule type" value="Genomic_DNA"/>
</dbReference>
<comment type="caution">
    <text evidence="2">The sequence shown here is derived from an EMBL/GenBank/DDBJ whole genome shotgun (WGS) entry which is preliminary data.</text>
</comment>
<evidence type="ECO:0008006" key="4">
    <source>
        <dbReference type="Google" id="ProtNLM"/>
    </source>
</evidence>
<evidence type="ECO:0000313" key="3">
    <source>
        <dbReference type="Proteomes" id="UP001278500"/>
    </source>
</evidence>
<dbReference type="AlphaFoldDB" id="A0AAE0JDF4"/>
<gene>
    <name evidence="2" type="ORF">B0H65DRAFT_527732</name>
</gene>
<dbReference type="Proteomes" id="UP001278500">
    <property type="component" value="Unassembled WGS sequence"/>
</dbReference>
<evidence type="ECO:0000313" key="2">
    <source>
        <dbReference type="EMBL" id="KAK3343144.1"/>
    </source>
</evidence>
<sequence length="338" mass="36554">MDNINFPAQPPNSPAESLGSISSEDAPSGDLVFLVGPAQEEILADLTGLREASSVFAEILAPYAMEMQGISYPGSGSGSGSGSPLPREISLPDDNDFAMKAIFYALAFPGEFIRPATPANPAPAGPSAREFLHLAVAIKKYKLQDNLFVPWARWFAEVVDKVKANGGTAQEMVWLVAAAWQLGERRRFAELGLDLMVKHQGRAGSFARLWAGDVVVLRVLPENFPLVGERAAQLKMRVLDLVRHRVADDGCGCGERAELTSSWEDVWEEHGWGSTVPLSELLRAVEPLAEQEAASVGEECDCGERELGPGAVKKELEKAKREAKICFECVEMGGAHSH</sequence>
<protein>
    <recommendedName>
        <fullName evidence="4">BTB domain-containing protein</fullName>
    </recommendedName>
</protein>
<reference evidence="2" key="1">
    <citation type="journal article" date="2023" name="Mol. Phylogenet. Evol.">
        <title>Genome-scale phylogeny and comparative genomics of the fungal order Sordariales.</title>
        <authorList>
            <person name="Hensen N."/>
            <person name="Bonometti L."/>
            <person name="Westerberg I."/>
            <person name="Brannstrom I.O."/>
            <person name="Guillou S."/>
            <person name="Cros-Aarteil S."/>
            <person name="Calhoun S."/>
            <person name="Haridas S."/>
            <person name="Kuo A."/>
            <person name="Mondo S."/>
            <person name="Pangilinan J."/>
            <person name="Riley R."/>
            <person name="LaButti K."/>
            <person name="Andreopoulos B."/>
            <person name="Lipzen A."/>
            <person name="Chen C."/>
            <person name="Yan M."/>
            <person name="Daum C."/>
            <person name="Ng V."/>
            <person name="Clum A."/>
            <person name="Steindorff A."/>
            <person name="Ohm R.A."/>
            <person name="Martin F."/>
            <person name="Silar P."/>
            <person name="Natvig D.O."/>
            <person name="Lalanne C."/>
            <person name="Gautier V."/>
            <person name="Ament-Velasquez S.L."/>
            <person name="Kruys A."/>
            <person name="Hutchinson M.I."/>
            <person name="Powell A.J."/>
            <person name="Barry K."/>
            <person name="Miller A.N."/>
            <person name="Grigoriev I.V."/>
            <person name="Debuchy R."/>
            <person name="Gladieux P."/>
            <person name="Hiltunen Thoren M."/>
            <person name="Johannesson H."/>
        </authorList>
    </citation>
    <scope>NUCLEOTIDE SEQUENCE</scope>
    <source>
        <strain evidence="2">CBS 560.94</strain>
    </source>
</reference>
<feature type="region of interest" description="Disordered" evidence="1">
    <location>
        <begin position="1"/>
        <end position="22"/>
    </location>
</feature>
<reference evidence="2" key="2">
    <citation type="submission" date="2023-06" db="EMBL/GenBank/DDBJ databases">
        <authorList>
            <consortium name="Lawrence Berkeley National Laboratory"/>
            <person name="Haridas S."/>
            <person name="Hensen N."/>
            <person name="Bonometti L."/>
            <person name="Westerberg I."/>
            <person name="Brannstrom I.O."/>
            <person name="Guillou S."/>
            <person name="Cros-Aarteil S."/>
            <person name="Calhoun S."/>
            <person name="Kuo A."/>
            <person name="Mondo S."/>
            <person name="Pangilinan J."/>
            <person name="Riley R."/>
            <person name="Labutti K."/>
            <person name="Andreopoulos B."/>
            <person name="Lipzen A."/>
            <person name="Chen C."/>
            <person name="Yanf M."/>
            <person name="Daum C."/>
            <person name="Ng V."/>
            <person name="Clum A."/>
            <person name="Steindorff A."/>
            <person name="Ohm R."/>
            <person name="Martin F."/>
            <person name="Silar P."/>
            <person name="Natvig D."/>
            <person name="Lalanne C."/>
            <person name="Gautier V."/>
            <person name="Ament-Velasquez S.L."/>
            <person name="Kruys A."/>
            <person name="Hutchinson M.I."/>
            <person name="Powell A.J."/>
            <person name="Barry K."/>
            <person name="Miller A.N."/>
            <person name="Grigoriev I.V."/>
            <person name="Debuchy R."/>
            <person name="Gladieux P."/>
            <person name="Thoren M.H."/>
            <person name="Johannesson H."/>
        </authorList>
    </citation>
    <scope>NUCLEOTIDE SEQUENCE</scope>
    <source>
        <strain evidence="2">CBS 560.94</strain>
    </source>
</reference>
<dbReference type="GeneID" id="87866033"/>
<proteinExistence type="predicted"/>
<evidence type="ECO:0000256" key="1">
    <source>
        <dbReference type="SAM" id="MobiDB-lite"/>
    </source>
</evidence>
<dbReference type="RefSeq" id="XP_062680937.1">
    <property type="nucleotide sequence ID" value="XM_062828879.1"/>
</dbReference>